<accession>J9CW88</accession>
<evidence type="ECO:0000313" key="2">
    <source>
        <dbReference type="EMBL" id="EJX04521.1"/>
    </source>
</evidence>
<dbReference type="Pfam" id="PF01636">
    <property type="entry name" value="APH"/>
    <property type="match status" value="1"/>
</dbReference>
<reference evidence="2" key="1">
    <citation type="journal article" date="2012" name="PLoS ONE">
        <title>Gene sets for utilization of primary and secondary nutrition supplies in the distal gut of endangered iberian lynx.</title>
        <authorList>
            <person name="Alcaide M."/>
            <person name="Messina E."/>
            <person name="Richter M."/>
            <person name="Bargiela R."/>
            <person name="Peplies J."/>
            <person name="Huws S.A."/>
            <person name="Newbold C.J."/>
            <person name="Golyshin P.N."/>
            <person name="Simon M.A."/>
            <person name="Lopez G."/>
            <person name="Yakimov M.M."/>
            <person name="Ferrer M."/>
        </authorList>
    </citation>
    <scope>NUCLEOTIDE SEQUENCE</scope>
</reference>
<dbReference type="AlphaFoldDB" id="J9CW88"/>
<gene>
    <name evidence="2" type="ORF">EVA_07372</name>
</gene>
<dbReference type="InterPro" id="IPR011009">
    <property type="entry name" value="Kinase-like_dom_sf"/>
</dbReference>
<dbReference type="EMBL" id="AMCI01001779">
    <property type="protein sequence ID" value="EJX04521.1"/>
    <property type="molecule type" value="Genomic_DNA"/>
</dbReference>
<proteinExistence type="predicted"/>
<feature type="non-terminal residue" evidence="2">
    <location>
        <position position="200"/>
    </location>
</feature>
<dbReference type="Gene3D" id="3.30.200.20">
    <property type="entry name" value="Phosphorylase Kinase, domain 1"/>
    <property type="match status" value="1"/>
</dbReference>
<organism evidence="2">
    <name type="scientific">gut metagenome</name>
    <dbReference type="NCBI Taxonomy" id="749906"/>
    <lineage>
        <taxon>unclassified sequences</taxon>
        <taxon>metagenomes</taxon>
        <taxon>organismal metagenomes</taxon>
    </lineage>
</organism>
<name>J9CW88_9ZZZZ</name>
<evidence type="ECO:0000259" key="1">
    <source>
        <dbReference type="Pfam" id="PF01636"/>
    </source>
</evidence>
<dbReference type="SUPFAM" id="SSF56112">
    <property type="entry name" value="Protein kinase-like (PK-like)"/>
    <property type="match status" value="1"/>
</dbReference>
<protein>
    <submittedName>
        <fullName evidence="2">MdsC protein</fullName>
    </submittedName>
</protein>
<dbReference type="InterPro" id="IPR002575">
    <property type="entry name" value="Aminoglycoside_PTrfase"/>
</dbReference>
<comment type="caution">
    <text evidence="2">The sequence shown here is derived from an EMBL/GenBank/DDBJ whole genome shotgun (WGS) entry which is preliminary data.</text>
</comment>
<feature type="domain" description="Aminoglycoside phosphotransferase" evidence="1">
    <location>
        <begin position="21"/>
        <end position="187"/>
    </location>
</feature>
<sequence>MEQKDLQFIANQFEIKGKVTEVKPLGNGLINTTYMVVTEGNDPDYVLQHINTAIFPDVDMLMDNIVAVTGHIRKKLEVAHTEDIDRKVLNFVPCKDGKYYFLHEGKHWRVMDFIPDTVSKTGVTLESSKIVGETFGNFQAMLADIPAQLGETIKDFHNIEFRLQQLKEAVEADKAGRLESVKDIVAEVEKRADSMTRSER</sequence>